<accession>A0AAD7K9V4</accession>
<feature type="signal peptide" evidence="1">
    <location>
        <begin position="1"/>
        <end position="22"/>
    </location>
</feature>
<evidence type="ECO:0000256" key="1">
    <source>
        <dbReference type="SAM" id="SignalP"/>
    </source>
</evidence>
<feature type="chain" id="PRO_5042195997" evidence="1">
    <location>
        <begin position="23"/>
        <end position="74"/>
    </location>
</feature>
<comment type="caution">
    <text evidence="2">The sequence shown here is derived from an EMBL/GenBank/DDBJ whole genome shotgun (WGS) entry which is preliminary data.</text>
</comment>
<organism evidence="2 3">
    <name type="scientific">Mycena maculata</name>
    <dbReference type="NCBI Taxonomy" id="230809"/>
    <lineage>
        <taxon>Eukaryota</taxon>
        <taxon>Fungi</taxon>
        <taxon>Dikarya</taxon>
        <taxon>Basidiomycota</taxon>
        <taxon>Agaricomycotina</taxon>
        <taxon>Agaricomycetes</taxon>
        <taxon>Agaricomycetidae</taxon>
        <taxon>Agaricales</taxon>
        <taxon>Marasmiineae</taxon>
        <taxon>Mycenaceae</taxon>
        <taxon>Mycena</taxon>
    </lineage>
</organism>
<evidence type="ECO:0000313" key="2">
    <source>
        <dbReference type="EMBL" id="KAJ7780036.1"/>
    </source>
</evidence>
<keyword evidence="1" id="KW-0732">Signal</keyword>
<gene>
    <name evidence="2" type="ORF">DFH07DRAFT_950099</name>
</gene>
<name>A0AAD7K9V4_9AGAR</name>
<sequence>MPFRQAAIEVLVILMVSTGGHAEGATHMNLDLRCPSGNLWGQGNGPWFKSKGLVFTSAAIGLDSVTVLRPYGTP</sequence>
<protein>
    <submittedName>
        <fullName evidence="2">Uncharacterized protein</fullName>
    </submittedName>
</protein>
<evidence type="ECO:0000313" key="3">
    <source>
        <dbReference type="Proteomes" id="UP001215280"/>
    </source>
</evidence>
<dbReference type="Proteomes" id="UP001215280">
    <property type="component" value="Unassembled WGS sequence"/>
</dbReference>
<reference evidence="2" key="1">
    <citation type="submission" date="2023-03" db="EMBL/GenBank/DDBJ databases">
        <title>Massive genome expansion in bonnet fungi (Mycena s.s.) driven by repeated elements and novel gene families across ecological guilds.</title>
        <authorList>
            <consortium name="Lawrence Berkeley National Laboratory"/>
            <person name="Harder C.B."/>
            <person name="Miyauchi S."/>
            <person name="Viragh M."/>
            <person name="Kuo A."/>
            <person name="Thoen E."/>
            <person name="Andreopoulos B."/>
            <person name="Lu D."/>
            <person name="Skrede I."/>
            <person name="Drula E."/>
            <person name="Henrissat B."/>
            <person name="Morin E."/>
            <person name="Kohler A."/>
            <person name="Barry K."/>
            <person name="LaButti K."/>
            <person name="Morin E."/>
            <person name="Salamov A."/>
            <person name="Lipzen A."/>
            <person name="Mereny Z."/>
            <person name="Hegedus B."/>
            <person name="Baldrian P."/>
            <person name="Stursova M."/>
            <person name="Weitz H."/>
            <person name="Taylor A."/>
            <person name="Grigoriev I.V."/>
            <person name="Nagy L.G."/>
            <person name="Martin F."/>
            <person name="Kauserud H."/>
        </authorList>
    </citation>
    <scope>NUCLEOTIDE SEQUENCE</scope>
    <source>
        <strain evidence="2">CBHHK188m</strain>
    </source>
</reference>
<dbReference type="AlphaFoldDB" id="A0AAD7K9V4"/>
<keyword evidence="3" id="KW-1185">Reference proteome</keyword>
<dbReference type="EMBL" id="JARJLG010000006">
    <property type="protein sequence ID" value="KAJ7780036.1"/>
    <property type="molecule type" value="Genomic_DNA"/>
</dbReference>
<proteinExistence type="predicted"/>